<dbReference type="EMBL" id="CAKLPX010000001">
    <property type="protein sequence ID" value="CAH0990626.1"/>
    <property type="molecule type" value="Genomic_DNA"/>
</dbReference>
<keyword evidence="1" id="KW-0963">Cytoplasm</keyword>
<proteinExistence type="predicted"/>
<organism evidence="3 4">
    <name type="scientific">Sinobacterium norvegicum</name>
    <dbReference type="NCBI Taxonomy" id="1641715"/>
    <lineage>
        <taxon>Bacteria</taxon>
        <taxon>Pseudomonadati</taxon>
        <taxon>Pseudomonadota</taxon>
        <taxon>Gammaproteobacteria</taxon>
        <taxon>Cellvibrionales</taxon>
        <taxon>Spongiibacteraceae</taxon>
        <taxon>Sinobacterium</taxon>
    </lineage>
</organism>
<evidence type="ECO:0000313" key="3">
    <source>
        <dbReference type="EMBL" id="CAH0990626.1"/>
    </source>
</evidence>
<dbReference type="RefSeq" id="WP_237443305.1">
    <property type="nucleotide sequence ID" value="NZ_CAKLPX010000001.1"/>
</dbReference>
<dbReference type="PANTHER" id="PTHR34875">
    <property type="entry name" value="UPF0237 PROTEIN MJ1558"/>
    <property type="match status" value="1"/>
</dbReference>
<keyword evidence="4" id="KW-1185">Reference proteome</keyword>
<dbReference type="InterPro" id="IPR002912">
    <property type="entry name" value="ACT_dom"/>
</dbReference>
<dbReference type="InterPro" id="IPR050990">
    <property type="entry name" value="UPF0237/GcvR_regulator"/>
</dbReference>
<keyword evidence="1" id="KW-0678">Repressor</keyword>
<dbReference type="CDD" id="cd04869">
    <property type="entry name" value="ACT_GcvR_2"/>
    <property type="match status" value="1"/>
</dbReference>
<evidence type="ECO:0000313" key="4">
    <source>
        <dbReference type="Proteomes" id="UP000838100"/>
    </source>
</evidence>
<keyword evidence="1" id="KW-0804">Transcription</keyword>
<dbReference type="PIRSF" id="PIRSF028103">
    <property type="entry name" value="GcvR"/>
    <property type="match status" value="1"/>
</dbReference>
<dbReference type="SUPFAM" id="SSF55021">
    <property type="entry name" value="ACT-like"/>
    <property type="match status" value="2"/>
</dbReference>
<evidence type="ECO:0000259" key="2">
    <source>
        <dbReference type="PROSITE" id="PS51671"/>
    </source>
</evidence>
<dbReference type="Pfam" id="PF13740">
    <property type="entry name" value="ACT_6"/>
    <property type="match status" value="1"/>
</dbReference>
<feature type="domain" description="ACT" evidence="2">
    <location>
        <begin position="92"/>
        <end position="171"/>
    </location>
</feature>
<evidence type="ECO:0000256" key="1">
    <source>
        <dbReference type="PIRNR" id="PIRNR028103"/>
    </source>
</evidence>
<dbReference type="PANTHER" id="PTHR34875:SF6">
    <property type="entry name" value="UPF0237 PROTEIN MJ1558"/>
    <property type="match status" value="1"/>
</dbReference>
<dbReference type="InterPro" id="IPR045865">
    <property type="entry name" value="ACT-like_dom_sf"/>
</dbReference>
<dbReference type="Pfam" id="PF01842">
    <property type="entry name" value="ACT"/>
    <property type="match status" value="1"/>
</dbReference>
<protein>
    <recommendedName>
        <fullName evidence="1">Glycine cleavage system transcriptional repressor</fullName>
    </recommendedName>
</protein>
<reference evidence="3" key="1">
    <citation type="submission" date="2021-12" db="EMBL/GenBank/DDBJ databases">
        <authorList>
            <person name="Rodrigo-Torres L."/>
            <person name="Arahal R. D."/>
            <person name="Lucena T."/>
        </authorList>
    </citation>
    <scope>NUCLEOTIDE SEQUENCE</scope>
    <source>
        <strain evidence="3">CECT 8267</strain>
    </source>
</reference>
<dbReference type="Proteomes" id="UP000838100">
    <property type="component" value="Unassembled WGS sequence"/>
</dbReference>
<accession>A0ABN8EKI8</accession>
<name>A0ABN8EKI8_9GAMM</name>
<dbReference type="Gene3D" id="3.30.70.260">
    <property type="match status" value="2"/>
</dbReference>
<sequence length="173" mass="18855">MIEQLVFTFVGNDKPGLVEQLSTTVVEGGGNWEASHLAHMAGKFAGIVKVSAKKDTIDELCSKLKTLEQQGFNLTIERTVQAAEESDSYRKDLSILGNDRPGIVLEISKALATRHINISEFSSHVTSAPMAGIPLFEAMLDIEIPSTIAIDDLNDCLDEIANNLDLEITLENQ</sequence>
<gene>
    <name evidence="3" type="ORF">SIN8267_00720</name>
</gene>
<comment type="subcellular location">
    <subcellularLocation>
        <location evidence="1">Cytoplasm</location>
    </subcellularLocation>
</comment>
<comment type="caution">
    <text evidence="3">The sequence shown here is derived from an EMBL/GenBank/DDBJ whole genome shotgun (WGS) entry which is preliminary data.</text>
</comment>
<dbReference type="PROSITE" id="PS51671">
    <property type="entry name" value="ACT"/>
    <property type="match status" value="1"/>
</dbReference>
<dbReference type="InterPro" id="IPR016867">
    <property type="entry name" value="GcvR"/>
</dbReference>